<evidence type="ECO:0000256" key="2">
    <source>
        <dbReference type="ARBA" id="ARBA00022741"/>
    </source>
</evidence>
<keyword evidence="5" id="KW-0460">Magnesium</keyword>
<dbReference type="InterPro" id="IPR037171">
    <property type="entry name" value="NagB/RpiA_transferase-like"/>
</dbReference>
<dbReference type="Pfam" id="PF01812">
    <property type="entry name" value="5-FTHF_cyc-lig"/>
    <property type="match status" value="1"/>
</dbReference>
<comment type="caution">
    <text evidence="6">The sequence shown here is derived from an EMBL/GenBank/DDBJ whole genome shotgun (WGS) entry which is preliminary data.</text>
</comment>
<dbReference type="InterPro" id="IPR024185">
    <property type="entry name" value="FTHF_cligase-like_sf"/>
</dbReference>
<comment type="similarity">
    <text evidence="1 5">Belongs to the 5-formyltetrahydrofolate cyclo-ligase family.</text>
</comment>
<dbReference type="GO" id="GO:0030272">
    <property type="term" value="F:5-formyltetrahydrofolate cyclo-ligase activity"/>
    <property type="evidence" value="ECO:0007669"/>
    <property type="project" value="UniProtKB-EC"/>
</dbReference>
<name>A0A2M8S056_9PAST</name>
<dbReference type="Gene3D" id="3.40.50.10420">
    <property type="entry name" value="NagB/RpiA/CoA transferase-like"/>
    <property type="match status" value="1"/>
</dbReference>
<proteinExistence type="inferred from homology"/>
<sequence length="185" mass="21378">METRQQIRSQIRKIRRNLTALQQTQAERLVTRQALHFIEQHQAEHIALYLSFDGEISTQSLINALWQQGKSVYLPVLHPFSQGHLLFLAYMPTTQMQVNAFGILEPQLDIRAVWPSEQLDIIFTPLVAFDQQKNRLGMGGGFYDRTLENWQQKHFIPVGLAHACQQVDMLPVESWDIPLFDILIG</sequence>
<feature type="binding site" evidence="4">
    <location>
        <begin position="135"/>
        <end position="143"/>
    </location>
    <ligand>
        <name>ATP</name>
        <dbReference type="ChEBI" id="CHEBI:30616"/>
    </ligand>
</feature>
<evidence type="ECO:0000256" key="5">
    <source>
        <dbReference type="RuleBase" id="RU361279"/>
    </source>
</evidence>
<dbReference type="PANTHER" id="PTHR23407">
    <property type="entry name" value="ATPASE INHIBITOR/5-FORMYLTETRAHYDROFOLATE CYCLO-LIGASE"/>
    <property type="match status" value="1"/>
</dbReference>
<dbReference type="GO" id="GO:0005524">
    <property type="term" value="F:ATP binding"/>
    <property type="evidence" value="ECO:0007669"/>
    <property type="project" value="UniProtKB-KW"/>
</dbReference>
<dbReference type="SUPFAM" id="SSF100950">
    <property type="entry name" value="NagB/RpiA/CoA transferase-like"/>
    <property type="match status" value="1"/>
</dbReference>
<dbReference type="NCBIfam" id="TIGR02727">
    <property type="entry name" value="MTHFS_bact"/>
    <property type="match status" value="1"/>
</dbReference>
<dbReference type="InterPro" id="IPR002698">
    <property type="entry name" value="FTHF_cligase"/>
</dbReference>
<comment type="cofactor">
    <cofactor evidence="5">
        <name>Mg(2+)</name>
        <dbReference type="ChEBI" id="CHEBI:18420"/>
    </cofactor>
</comment>
<reference evidence="6 7" key="1">
    <citation type="submission" date="2017-11" db="EMBL/GenBank/DDBJ databases">
        <title>Reclassification of Bisgaard taxon 7 as Conservatibacter flavescens gen. nov., sp. nov.</title>
        <authorList>
            <person name="Christensen H."/>
        </authorList>
    </citation>
    <scope>NUCLEOTIDE SEQUENCE [LARGE SCALE GENOMIC DNA]</scope>
    <source>
        <strain evidence="6 7">7_4</strain>
    </source>
</reference>
<keyword evidence="6" id="KW-0436">Ligase</keyword>
<feature type="binding site" evidence="4">
    <location>
        <begin position="4"/>
        <end position="8"/>
    </location>
    <ligand>
        <name>ATP</name>
        <dbReference type="ChEBI" id="CHEBI:30616"/>
    </ligand>
</feature>
<dbReference type="PIRSF" id="PIRSF006806">
    <property type="entry name" value="FTHF_cligase"/>
    <property type="match status" value="1"/>
</dbReference>
<feature type="binding site" evidence="4">
    <location>
        <position position="55"/>
    </location>
    <ligand>
        <name>substrate</name>
    </ligand>
</feature>
<evidence type="ECO:0000256" key="4">
    <source>
        <dbReference type="PIRSR" id="PIRSR006806-1"/>
    </source>
</evidence>
<keyword evidence="3 4" id="KW-0067">ATP-binding</keyword>
<feature type="binding site" evidence="4">
    <location>
        <position position="50"/>
    </location>
    <ligand>
        <name>substrate</name>
    </ligand>
</feature>
<evidence type="ECO:0000256" key="3">
    <source>
        <dbReference type="ARBA" id="ARBA00022840"/>
    </source>
</evidence>
<dbReference type="EC" id="6.3.3.2" evidence="5"/>
<protein>
    <recommendedName>
        <fullName evidence="5">5-formyltetrahydrofolate cyclo-ligase</fullName>
        <ecNumber evidence="5">6.3.3.2</ecNumber>
    </recommendedName>
</protein>
<dbReference type="AlphaFoldDB" id="A0A2M8S056"/>
<keyword evidence="7" id="KW-1185">Reference proteome</keyword>
<evidence type="ECO:0000313" key="6">
    <source>
        <dbReference type="EMBL" id="PJG84532.1"/>
    </source>
</evidence>
<dbReference type="EMBL" id="PHHA01000028">
    <property type="protein sequence ID" value="PJG84532.1"/>
    <property type="molecule type" value="Genomic_DNA"/>
</dbReference>
<dbReference type="OrthoDB" id="9801938at2"/>
<organism evidence="6 7">
    <name type="scientific">Conservatibacter flavescens</name>
    <dbReference type="NCBI Taxonomy" id="28161"/>
    <lineage>
        <taxon>Bacteria</taxon>
        <taxon>Pseudomonadati</taxon>
        <taxon>Pseudomonadota</taxon>
        <taxon>Gammaproteobacteria</taxon>
        <taxon>Pasteurellales</taxon>
        <taxon>Pasteurellaceae</taxon>
        <taxon>Conservatibacter</taxon>
    </lineage>
</organism>
<evidence type="ECO:0000256" key="1">
    <source>
        <dbReference type="ARBA" id="ARBA00010638"/>
    </source>
</evidence>
<gene>
    <name evidence="6" type="ORF">CVP05_10955</name>
</gene>
<dbReference type="RefSeq" id="WP_100289610.1">
    <property type="nucleotide sequence ID" value="NZ_PHHA01000028.1"/>
</dbReference>
<accession>A0A2M8S056</accession>
<dbReference type="Proteomes" id="UP000229329">
    <property type="component" value="Unassembled WGS sequence"/>
</dbReference>
<dbReference type="GO" id="GO:0009396">
    <property type="term" value="P:folic acid-containing compound biosynthetic process"/>
    <property type="evidence" value="ECO:0007669"/>
    <property type="project" value="TreeGrafter"/>
</dbReference>
<dbReference type="PANTHER" id="PTHR23407:SF1">
    <property type="entry name" value="5-FORMYLTETRAHYDROFOLATE CYCLO-LIGASE"/>
    <property type="match status" value="1"/>
</dbReference>
<evidence type="ECO:0000313" key="7">
    <source>
        <dbReference type="Proteomes" id="UP000229329"/>
    </source>
</evidence>
<dbReference type="GO" id="GO:0035999">
    <property type="term" value="P:tetrahydrofolate interconversion"/>
    <property type="evidence" value="ECO:0007669"/>
    <property type="project" value="TreeGrafter"/>
</dbReference>
<keyword evidence="5" id="KW-0479">Metal-binding</keyword>
<dbReference type="GO" id="GO:0046872">
    <property type="term" value="F:metal ion binding"/>
    <property type="evidence" value="ECO:0007669"/>
    <property type="project" value="UniProtKB-KW"/>
</dbReference>
<keyword evidence="2 4" id="KW-0547">Nucleotide-binding</keyword>
<comment type="catalytic activity">
    <reaction evidence="5">
        <text>(6S)-5-formyl-5,6,7,8-tetrahydrofolate + ATP = (6R)-5,10-methenyltetrahydrofolate + ADP + phosphate</text>
        <dbReference type="Rhea" id="RHEA:10488"/>
        <dbReference type="ChEBI" id="CHEBI:30616"/>
        <dbReference type="ChEBI" id="CHEBI:43474"/>
        <dbReference type="ChEBI" id="CHEBI:57455"/>
        <dbReference type="ChEBI" id="CHEBI:57457"/>
        <dbReference type="ChEBI" id="CHEBI:456216"/>
        <dbReference type="EC" id="6.3.3.2"/>
    </reaction>
</comment>